<evidence type="ECO:0000256" key="1">
    <source>
        <dbReference type="ARBA" id="ARBA00009437"/>
    </source>
</evidence>
<protein>
    <submittedName>
        <fullName evidence="6">LysR family transcriptional regulator</fullName>
    </submittedName>
</protein>
<dbReference type="GO" id="GO:0003700">
    <property type="term" value="F:DNA-binding transcription factor activity"/>
    <property type="evidence" value="ECO:0007669"/>
    <property type="project" value="InterPro"/>
</dbReference>
<keyword evidence="4" id="KW-0804">Transcription</keyword>
<dbReference type="AlphaFoldDB" id="A0A7C9R9S8"/>
<gene>
    <name evidence="6" type="ORF">G6N74_22100</name>
</gene>
<dbReference type="Pfam" id="PF03466">
    <property type="entry name" value="LysR_substrate"/>
    <property type="match status" value="1"/>
</dbReference>
<name>A0A7C9R9S8_9HYPH</name>
<evidence type="ECO:0000256" key="2">
    <source>
        <dbReference type="ARBA" id="ARBA00023015"/>
    </source>
</evidence>
<dbReference type="InterPro" id="IPR005119">
    <property type="entry name" value="LysR_subst-bd"/>
</dbReference>
<dbReference type="PROSITE" id="PS50931">
    <property type="entry name" value="HTH_LYSR"/>
    <property type="match status" value="1"/>
</dbReference>
<dbReference type="CDD" id="cd08422">
    <property type="entry name" value="PBP2_CrgA_like"/>
    <property type="match status" value="1"/>
</dbReference>
<dbReference type="FunFam" id="1.10.10.10:FF:000001">
    <property type="entry name" value="LysR family transcriptional regulator"/>
    <property type="match status" value="1"/>
</dbReference>
<dbReference type="InterPro" id="IPR036390">
    <property type="entry name" value="WH_DNA-bd_sf"/>
</dbReference>
<evidence type="ECO:0000256" key="4">
    <source>
        <dbReference type="ARBA" id="ARBA00023163"/>
    </source>
</evidence>
<feature type="domain" description="HTH lysR-type" evidence="5">
    <location>
        <begin position="1"/>
        <end position="53"/>
    </location>
</feature>
<dbReference type="GO" id="GO:0003677">
    <property type="term" value="F:DNA binding"/>
    <property type="evidence" value="ECO:0007669"/>
    <property type="project" value="UniProtKB-KW"/>
</dbReference>
<evidence type="ECO:0000259" key="5">
    <source>
        <dbReference type="PROSITE" id="PS50931"/>
    </source>
</evidence>
<dbReference type="Proteomes" id="UP000481252">
    <property type="component" value="Unassembled WGS sequence"/>
</dbReference>
<dbReference type="Gene3D" id="3.40.190.290">
    <property type="match status" value="1"/>
</dbReference>
<comment type="similarity">
    <text evidence="1">Belongs to the LysR transcriptional regulatory family.</text>
</comment>
<reference evidence="6 7" key="1">
    <citation type="submission" date="2020-02" db="EMBL/GenBank/DDBJ databases">
        <title>Genome sequence of the type strain CGMCC 1.15528 of Mesorhizobium zhangyense.</title>
        <authorList>
            <person name="Gao J."/>
            <person name="Sun J."/>
        </authorList>
    </citation>
    <scope>NUCLEOTIDE SEQUENCE [LARGE SCALE GENOMIC DNA]</scope>
    <source>
        <strain evidence="6 7">CGMCC 1.15528</strain>
    </source>
</reference>
<keyword evidence="2" id="KW-0805">Transcription regulation</keyword>
<dbReference type="InterPro" id="IPR000847">
    <property type="entry name" value="LysR_HTH_N"/>
</dbReference>
<dbReference type="PANTHER" id="PTHR30537:SF5">
    <property type="entry name" value="HTH-TYPE TRANSCRIPTIONAL ACTIVATOR TTDR-RELATED"/>
    <property type="match status" value="1"/>
</dbReference>
<proteinExistence type="inferred from homology"/>
<dbReference type="InterPro" id="IPR058163">
    <property type="entry name" value="LysR-type_TF_proteobact-type"/>
</dbReference>
<dbReference type="Gene3D" id="1.10.10.10">
    <property type="entry name" value="Winged helix-like DNA-binding domain superfamily/Winged helix DNA-binding domain"/>
    <property type="match status" value="1"/>
</dbReference>
<dbReference type="EMBL" id="JAAKZG010000011">
    <property type="protein sequence ID" value="NGN43760.1"/>
    <property type="molecule type" value="Genomic_DNA"/>
</dbReference>
<keyword evidence="7" id="KW-1185">Reference proteome</keyword>
<sequence>MNAFVRIVDLGSFAKAAEDLRVTPSALSKLISRLEDRLGVRLLTRTTRRLAPTSEGSLYLERAREILELIGRTEADVSSARSQPKGRLRINSSTGFARQTLLHAVPAFLHRYPEVSVDLTLTDRLIDPVAEQVDIVIRGSPSAGSDLVVRKLAEGRRLICAAPSYLERAGTPLSAADLEKHNCIALLSQSPTTWPLAAENGLVRFQPKGTFSCDNVGMLFDMAIAGQGIVRLADFVVGQAVREGRLLEILTDINRSDTISLWVLMPKGRFHAPRVQAFLDFMEEWLKEANSADVTA</sequence>
<dbReference type="PRINTS" id="PR00039">
    <property type="entry name" value="HTHLYSR"/>
</dbReference>
<keyword evidence="3" id="KW-0238">DNA-binding</keyword>
<comment type="caution">
    <text evidence="6">The sequence shown here is derived from an EMBL/GenBank/DDBJ whole genome shotgun (WGS) entry which is preliminary data.</text>
</comment>
<evidence type="ECO:0000256" key="3">
    <source>
        <dbReference type="ARBA" id="ARBA00023125"/>
    </source>
</evidence>
<dbReference type="PANTHER" id="PTHR30537">
    <property type="entry name" value="HTH-TYPE TRANSCRIPTIONAL REGULATOR"/>
    <property type="match status" value="1"/>
</dbReference>
<dbReference type="SUPFAM" id="SSF53850">
    <property type="entry name" value="Periplasmic binding protein-like II"/>
    <property type="match status" value="1"/>
</dbReference>
<organism evidence="6 7">
    <name type="scientific">Mesorhizobium zhangyense</name>
    <dbReference type="NCBI Taxonomy" id="1776730"/>
    <lineage>
        <taxon>Bacteria</taxon>
        <taxon>Pseudomonadati</taxon>
        <taxon>Pseudomonadota</taxon>
        <taxon>Alphaproteobacteria</taxon>
        <taxon>Hyphomicrobiales</taxon>
        <taxon>Phyllobacteriaceae</taxon>
        <taxon>Mesorhizobium</taxon>
    </lineage>
</organism>
<evidence type="ECO:0000313" key="7">
    <source>
        <dbReference type="Proteomes" id="UP000481252"/>
    </source>
</evidence>
<accession>A0A7C9R9S8</accession>
<dbReference type="Pfam" id="PF00126">
    <property type="entry name" value="HTH_1"/>
    <property type="match status" value="1"/>
</dbReference>
<evidence type="ECO:0000313" key="6">
    <source>
        <dbReference type="EMBL" id="NGN43760.1"/>
    </source>
</evidence>
<dbReference type="InterPro" id="IPR036388">
    <property type="entry name" value="WH-like_DNA-bd_sf"/>
</dbReference>
<dbReference type="SUPFAM" id="SSF46785">
    <property type="entry name" value="Winged helix' DNA-binding domain"/>
    <property type="match status" value="1"/>
</dbReference>